<evidence type="ECO:0000259" key="2">
    <source>
        <dbReference type="Pfam" id="PF17775"/>
    </source>
</evidence>
<dbReference type="Proteomes" id="UP000001880">
    <property type="component" value="Chromosome"/>
</dbReference>
<dbReference type="Pfam" id="PF02810">
    <property type="entry name" value="SEC-C"/>
    <property type="match status" value="1"/>
</dbReference>
<dbReference type="EMBL" id="CP001804">
    <property type="protein sequence ID" value="ACY16296.1"/>
    <property type="molecule type" value="Genomic_DNA"/>
</dbReference>
<gene>
    <name evidence="3" type="ordered locus">Hoch_3796</name>
</gene>
<name>D0LYE6_HALO1</name>
<dbReference type="InterPro" id="IPR004027">
    <property type="entry name" value="SEC_C_motif"/>
</dbReference>
<dbReference type="SUPFAM" id="SSF103642">
    <property type="entry name" value="Sec-C motif"/>
    <property type="match status" value="1"/>
</dbReference>
<feature type="domain" description="YchJ-like middle NTF2-like" evidence="2">
    <location>
        <begin position="27"/>
        <end position="126"/>
    </location>
</feature>
<dbReference type="NCBIfam" id="NF002486">
    <property type="entry name" value="PRK01752.1"/>
    <property type="match status" value="1"/>
</dbReference>
<evidence type="ECO:0000313" key="4">
    <source>
        <dbReference type="Proteomes" id="UP000001880"/>
    </source>
</evidence>
<dbReference type="AlphaFoldDB" id="D0LYE6"/>
<sequence length="163" mass="17933">MQCHCSSGRDFDACCGPFLAGSAKPATAEELMRSRYSAYATETIDYVVATHDPATSEEVDREGAMRWASESTWEGLEIVETKDGGPEDETGVVEFIARYQSEGKSVAHHERAVFQRIEGDWFYMDGEMAKPQPARRSTPKVGRNEPCPCGSGKKYKKCHGAAA</sequence>
<feature type="region of interest" description="Disordered" evidence="1">
    <location>
        <begin position="130"/>
        <end position="163"/>
    </location>
</feature>
<feature type="compositionally biased region" description="Basic residues" evidence="1">
    <location>
        <begin position="153"/>
        <end position="163"/>
    </location>
</feature>
<accession>D0LYE6</accession>
<dbReference type="InterPro" id="IPR048469">
    <property type="entry name" value="YchJ-like_M"/>
</dbReference>
<dbReference type="Gene3D" id="3.10.450.50">
    <property type="match status" value="1"/>
</dbReference>
<protein>
    <submittedName>
        <fullName evidence="3">SEC-C motif domain protein</fullName>
    </submittedName>
</protein>
<dbReference type="Pfam" id="PF17775">
    <property type="entry name" value="YchJ_M-like"/>
    <property type="match status" value="1"/>
</dbReference>
<keyword evidence="4" id="KW-1185">Reference proteome</keyword>
<dbReference type="RefSeq" id="WP_012828895.1">
    <property type="nucleotide sequence ID" value="NC_013440.1"/>
</dbReference>
<dbReference type="eggNOG" id="COG3012">
    <property type="taxonomic scope" value="Bacteria"/>
</dbReference>
<dbReference type="PANTHER" id="PTHR33747:SF1">
    <property type="entry name" value="ADENYLATE CYCLASE-ASSOCIATED CAP C-TERMINAL DOMAIN-CONTAINING PROTEIN"/>
    <property type="match status" value="1"/>
</dbReference>
<dbReference type="PANTHER" id="PTHR33747">
    <property type="entry name" value="UPF0225 PROTEIN SCO1677"/>
    <property type="match status" value="1"/>
</dbReference>
<dbReference type="SUPFAM" id="SSF54427">
    <property type="entry name" value="NTF2-like"/>
    <property type="match status" value="1"/>
</dbReference>
<proteinExistence type="predicted"/>
<dbReference type="NCBIfam" id="NF002449">
    <property type="entry name" value="PRK01617.1"/>
    <property type="match status" value="1"/>
</dbReference>
<reference evidence="3 4" key="1">
    <citation type="journal article" date="2010" name="Stand. Genomic Sci.">
        <title>Complete genome sequence of Haliangium ochraceum type strain (SMP-2).</title>
        <authorList>
            <consortium name="US DOE Joint Genome Institute (JGI-PGF)"/>
            <person name="Ivanova N."/>
            <person name="Daum C."/>
            <person name="Lang E."/>
            <person name="Abt B."/>
            <person name="Kopitz M."/>
            <person name="Saunders E."/>
            <person name="Lapidus A."/>
            <person name="Lucas S."/>
            <person name="Glavina Del Rio T."/>
            <person name="Nolan M."/>
            <person name="Tice H."/>
            <person name="Copeland A."/>
            <person name="Cheng J.F."/>
            <person name="Chen F."/>
            <person name="Bruce D."/>
            <person name="Goodwin L."/>
            <person name="Pitluck S."/>
            <person name="Mavromatis K."/>
            <person name="Pati A."/>
            <person name="Mikhailova N."/>
            <person name="Chen A."/>
            <person name="Palaniappan K."/>
            <person name="Land M."/>
            <person name="Hauser L."/>
            <person name="Chang Y.J."/>
            <person name="Jeffries C.D."/>
            <person name="Detter J.C."/>
            <person name="Brettin T."/>
            <person name="Rohde M."/>
            <person name="Goker M."/>
            <person name="Bristow J."/>
            <person name="Markowitz V."/>
            <person name="Eisen J.A."/>
            <person name="Hugenholtz P."/>
            <person name="Kyrpides N.C."/>
            <person name="Klenk H.P."/>
        </authorList>
    </citation>
    <scope>NUCLEOTIDE SEQUENCE [LARGE SCALE GENOMIC DNA]</scope>
    <source>
        <strain evidence="4">DSM 14365 / CIP 107738 / JCM 11303 / AJ 13395 / SMP-2</strain>
    </source>
</reference>
<evidence type="ECO:0000313" key="3">
    <source>
        <dbReference type="EMBL" id="ACY16296.1"/>
    </source>
</evidence>
<dbReference type="InterPro" id="IPR032710">
    <property type="entry name" value="NTF2-like_dom_sf"/>
</dbReference>
<dbReference type="KEGG" id="hoh:Hoch_3796"/>
<dbReference type="HOGENOM" id="CLU_099590_0_0_7"/>
<organism evidence="3 4">
    <name type="scientific">Haliangium ochraceum (strain DSM 14365 / JCM 11303 / SMP-2)</name>
    <dbReference type="NCBI Taxonomy" id="502025"/>
    <lineage>
        <taxon>Bacteria</taxon>
        <taxon>Pseudomonadati</taxon>
        <taxon>Myxococcota</taxon>
        <taxon>Polyangia</taxon>
        <taxon>Haliangiales</taxon>
        <taxon>Kofleriaceae</taxon>
        <taxon>Haliangium</taxon>
    </lineage>
</organism>
<dbReference type="OrthoDB" id="21421at2"/>
<evidence type="ECO:0000256" key="1">
    <source>
        <dbReference type="SAM" id="MobiDB-lite"/>
    </source>
</evidence>